<dbReference type="AlphaFoldDB" id="A0A396RVL4"/>
<proteinExistence type="predicted"/>
<keyword evidence="1" id="KW-1133">Transmembrane helix</keyword>
<evidence type="ECO:0000313" key="3">
    <source>
        <dbReference type="Proteomes" id="UP000266693"/>
    </source>
</evidence>
<dbReference type="OrthoDB" id="7619970at2"/>
<comment type="caution">
    <text evidence="2">The sequence shown here is derived from an EMBL/GenBank/DDBJ whole genome shotgun (WGS) entry which is preliminary data.</text>
</comment>
<reference evidence="2 3" key="1">
    <citation type="submission" date="2018-08" db="EMBL/GenBank/DDBJ databases">
        <title>The multiple taxonomic identification of Sphingomonas gilva.</title>
        <authorList>
            <person name="Zhu D."/>
            <person name="Zheng S."/>
        </authorList>
    </citation>
    <scope>NUCLEOTIDE SEQUENCE [LARGE SCALE GENOMIC DNA]</scope>
    <source>
        <strain evidence="2 3">ZDH117</strain>
    </source>
</reference>
<keyword evidence="3" id="KW-1185">Reference proteome</keyword>
<protein>
    <recommendedName>
        <fullName evidence="4">PRC-barrel protein</fullName>
    </recommendedName>
</protein>
<feature type="transmembrane region" description="Helical" evidence="1">
    <location>
        <begin position="15"/>
        <end position="36"/>
    </location>
</feature>
<dbReference type="EMBL" id="QWLV01000002">
    <property type="protein sequence ID" value="RHW18503.1"/>
    <property type="molecule type" value="Genomic_DNA"/>
</dbReference>
<accession>A0A396RVL4</accession>
<sequence length="72" mass="7818">MIAAAMIAWNGGRRLTGWGFVVFLGASVAWIISGFLTGENALAVQNIVLFGINALGVYRYLWRKDDPSENAS</sequence>
<organism evidence="2 3">
    <name type="scientific">Sphingomonas gilva</name>
    <dbReference type="NCBI Taxonomy" id="2305907"/>
    <lineage>
        <taxon>Bacteria</taxon>
        <taxon>Pseudomonadati</taxon>
        <taxon>Pseudomonadota</taxon>
        <taxon>Alphaproteobacteria</taxon>
        <taxon>Sphingomonadales</taxon>
        <taxon>Sphingomonadaceae</taxon>
        <taxon>Sphingomonas</taxon>
    </lineage>
</organism>
<gene>
    <name evidence="2" type="ORF">D1610_04745</name>
</gene>
<evidence type="ECO:0000256" key="1">
    <source>
        <dbReference type="SAM" id="Phobius"/>
    </source>
</evidence>
<evidence type="ECO:0008006" key="4">
    <source>
        <dbReference type="Google" id="ProtNLM"/>
    </source>
</evidence>
<keyword evidence="1" id="KW-0472">Membrane</keyword>
<evidence type="ECO:0000313" key="2">
    <source>
        <dbReference type="EMBL" id="RHW18503.1"/>
    </source>
</evidence>
<keyword evidence="1" id="KW-0812">Transmembrane</keyword>
<feature type="transmembrane region" description="Helical" evidence="1">
    <location>
        <begin position="42"/>
        <end position="62"/>
    </location>
</feature>
<dbReference type="Proteomes" id="UP000266693">
    <property type="component" value="Unassembled WGS sequence"/>
</dbReference>
<name>A0A396RVL4_9SPHN</name>